<name>A0ABP8GJ96_9BURK</name>
<gene>
    <name evidence="3" type="ORF">GCM10023144_07730</name>
</gene>
<dbReference type="Gene3D" id="3.40.190.10">
    <property type="entry name" value="Periplasmic binding protein-like II"/>
    <property type="match status" value="1"/>
</dbReference>
<feature type="signal peptide" evidence="2">
    <location>
        <begin position="1"/>
        <end position="33"/>
    </location>
</feature>
<dbReference type="SUPFAM" id="SSF53850">
    <property type="entry name" value="Periplasmic binding protein-like II"/>
    <property type="match status" value="1"/>
</dbReference>
<proteinExistence type="inferred from homology"/>
<dbReference type="Gene3D" id="3.40.190.150">
    <property type="entry name" value="Bordetella uptake gene, domain 1"/>
    <property type="match status" value="1"/>
</dbReference>
<dbReference type="CDD" id="cd13578">
    <property type="entry name" value="PBP2_Bug27"/>
    <property type="match status" value="1"/>
</dbReference>
<evidence type="ECO:0000313" key="4">
    <source>
        <dbReference type="Proteomes" id="UP001501671"/>
    </source>
</evidence>
<reference evidence="4" key="1">
    <citation type="journal article" date="2019" name="Int. J. Syst. Evol. Microbiol.">
        <title>The Global Catalogue of Microorganisms (GCM) 10K type strain sequencing project: providing services to taxonomists for standard genome sequencing and annotation.</title>
        <authorList>
            <consortium name="The Broad Institute Genomics Platform"/>
            <consortium name="The Broad Institute Genome Sequencing Center for Infectious Disease"/>
            <person name="Wu L."/>
            <person name="Ma J."/>
        </authorList>
    </citation>
    <scope>NUCLEOTIDE SEQUENCE [LARGE SCALE GENOMIC DNA]</scope>
    <source>
        <strain evidence="4">JCM 17666</strain>
    </source>
</reference>
<feature type="chain" id="PRO_5047201600" evidence="2">
    <location>
        <begin position="34"/>
        <end position="333"/>
    </location>
</feature>
<dbReference type="InterPro" id="IPR042100">
    <property type="entry name" value="Bug_dom1"/>
</dbReference>
<evidence type="ECO:0000256" key="2">
    <source>
        <dbReference type="SAM" id="SignalP"/>
    </source>
</evidence>
<dbReference type="PANTHER" id="PTHR42928">
    <property type="entry name" value="TRICARBOXYLATE-BINDING PROTEIN"/>
    <property type="match status" value="1"/>
</dbReference>
<sequence>MAPIPAIPVRLCAKRSGAFAAWAALAVAGPAAAADYPAHAVTLVVGYTAGGAIDQSARLVASELAKRWNQPVVVDNKPGANGVIAATEVAQARPDGYTLLVTATSHNLNKFVNKNLRYDVQKSFAPVALTVEVPNVLVVNAASPYRSVAELVAAIKEGKKKFSYASQGVGGVPHLAGELFKMRTGTDILHVPYKGAAQGMTDLMGGVVDMSFPSPGSVMAYVNQGKLRALAVASPERIAQLKDVPTFAEAGVPDYLISTWHGILAPAGTPADVVRKINADVNAIIAEPGFQQSLLAQGNMAAKPLTPGQFGQKLARELKTYGDIAGKVDLSGS</sequence>
<accession>A0ABP8GJ96</accession>
<keyword evidence="4" id="KW-1185">Reference proteome</keyword>
<dbReference type="PANTHER" id="PTHR42928:SF5">
    <property type="entry name" value="BLR1237 PROTEIN"/>
    <property type="match status" value="1"/>
</dbReference>
<evidence type="ECO:0000313" key="3">
    <source>
        <dbReference type="EMBL" id="GAA4325411.1"/>
    </source>
</evidence>
<comment type="similarity">
    <text evidence="1">Belongs to the UPF0065 (bug) family.</text>
</comment>
<dbReference type="InterPro" id="IPR005064">
    <property type="entry name" value="BUG"/>
</dbReference>
<organism evidence="3 4">
    <name type="scientific">Pigmentiphaga soli</name>
    <dbReference type="NCBI Taxonomy" id="1007095"/>
    <lineage>
        <taxon>Bacteria</taxon>
        <taxon>Pseudomonadati</taxon>
        <taxon>Pseudomonadota</taxon>
        <taxon>Betaproteobacteria</taxon>
        <taxon>Burkholderiales</taxon>
        <taxon>Alcaligenaceae</taxon>
        <taxon>Pigmentiphaga</taxon>
    </lineage>
</organism>
<protein>
    <submittedName>
        <fullName evidence="3">Tripartite tricarboxylate transporter substrate binding protein</fullName>
    </submittedName>
</protein>
<comment type="caution">
    <text evidence="3">The sequence shown here is derived from an EMBL/GenBank/DDBJ whole genome shotgun (WGS) entry which is preliminary data.</text>
</comment>
<dbReference type="Proteomes" id="UP001501671">
    <property type="component" value="Unassembled WGS sequence"/>
</dbReference>
<keyword evidence="2" id="KW-0732">Signal</keyword>
<dbReference type="Pfam" id="PF03401">
    <property type="entry name" value="TctC"/>
    <property type="match status" value="1"/>
</dbReference>
<dbReference type="RefSeq" id="WP_345246529.1">
    <property type="nucleotide sequence ID" value="NZ_BAABFO010000003.1"/>
</dbReference>
<dbReference type="PIRSF" id="PIRSF017082">
    <property type="entry name" value="YflP"/>
    <property type="match status" value="1"/>
</dbReference>
<dbReference type="EMBL" id="BAABFO010000003">
    <property type="protein sequence ID" value="GAA4325411.1"/>
    <property type="molecule type" value="Genomic_DNA"/>
</dbReference>
<evidence type="ECO:0000256" key="1">
    <source>
        <dbReference type="ARBA" id="ARBA00006987"/>
    </source>
</evidence>